<dbReference type="PANTHER" id="PTHR37042:SF4">
    <property type="entry name" value="OUTER MEMBRANE PROTEIN RV1973"/>
    <property type="match status" value="1"/>
</dbReference>
<evidence type="ECO:0000256" key="4">
    <source>
        <dbReference type="SAM" id="Phobius"/>
    </source>
</evidence>
<name>A0A066U946_9PSEU</name>
<keyword evidence="2 4" id="KW-0472">Membrane</keyword>
<dbReference type="EMBL" id="JMQI01000041">
    <property type="protein sequence ID" value="KDN20629.1"/>
    <property type="molecule type" value="Genomic_DNA"/>
</dbReference>
<evidence type="ECO:0000313" key="5">
    <source>
        <dbReference type="EMBL" id="KDN20629.1"/>
    </source>
</evidence>
<organism evidence="5 6">
    <name type="scientific">Amycolatopsis rifamycinica</name>
    <dbReference type="NCBI Taxonomy" id="287986"/>
    <lineage>
        <taxon>Bacteria</taxon>
        <taxon>Bacillati</taxon>
        <taxon>Actinomycetota</taxon>
        <taxon>Actinomycetes</taxon>
        <taxon>Pseudonocardiales</taxon>
        <taxon>Pseudonocardiaceae</taxon>
        <taxon>Amycolatopsis</taxon>
    </lineage>
</organism>
<comment type="subcellular location">
    <subcellularLocation>
        <location evidence="1">Membrane</location>
    </subcellularLocation>
</comment>
<feature type="region of interest" description="Disordered" evidence="3">
    <location>
        <begin position="1"/>
        <end position="39"/>
    </location>
</feature>
<dbReference type="OrthoDB" id="5192320at2"/>
<dbReference type="Proteomes" id="UP000027345">
    <property type="component" value="Unassembled WGS sequence"/>
</dbReference>
<gene>
    <name evidence="5" type="ORF">DV20_19645</name>
</gene>
<feature type="compositionally biased region" description="Basic and acidic residues" evidence="3">
    <location>
        <begin position="15"/>
        <end position="24"/>
    </location>
</feature>
<evidence type="ECO:0000256" key="2">
    <source>
        <dbReference type="ARBA" id="ARBA00023136"/>
    </source>
</evidence>
<keyword evidence="4" id="KW-0812">Transmembrane</keyword>
<evidence type="ECO:0000256" key="1">
    <source>
        <dbReference type="ARBA" id="ARBA00004370"/>
    </source>
</evidence>
<dbReference type="eggNOG" id="ENOG5033YTN">
    <property type="taxonomic scope" value="Bacteria"/>
</dbReference>
<feature type="compositionally biased region" description="Basic residues" evidence="3">
    <location>
        <begin position="1"/>
        <end position="14"/>
    </location>
</feature>
<reference evidence="5 6" key="1">
    <citation type="submission" date="2014-05" db="EMBL/GenBank/DDBJ databases">
        <title>Draft genome sequence of Amycolatopsis rifamycinica DSM 46095.</title>
        <authorList>
            <person name="Lal R."/>
            <person name="Saxena A."/>
            <person name="Kumari R."/>
            <person name="Mukherjee U."/>
            <person name="Singh P."/>
            <person name="Sangwan N."/>
            <person name="Mahato N.K."/>
        </authorList>
    </citation>
    <scope>NUCLEOTIDE SEQUENCE [LARGE SCALE GENOMIC DNA]</scope>
    <source>
        <strain evidence="5 6">DSM 46095</strain>
    </source>
</reference>
<feature type="transmembrane region" description="Helical" evidence="4">
    <location>
        <begin position="44"/>
        <end position="64"/>
    </location>
</feature>
<keyword evidence="6" id="KW-1185">Reference proteome</keyword>
<proteinExistence type="predicted"/>
<dbReference type="STRING" id="287986.DV20_19645"/>
<comment type="caution">
    <text evidence="5">The sequence shown here is derived from an EMBL/GenBank/DDBJ whole genome shotgun (WGS) entry which is preliminary data.</text>
</comment>
<dbReference type="GO" id="GO:0016020">
    <property type="term" value="C:membrane"/>
    <property type="evidence" value="ECO:0007669"/>
    <property type="project" value="UniProtKB-SubCell"/>
</dbReference>
<keyword evidence="4" id="KW-1133">Transmembrane helix</keyword>
<evidence type="ECO:0000313" key="6">
    <source>
        <dbReference type="Proteomes" id="UP000027345"/>
    </source>
</evidence>
<sequence length="204" mass="21452">MTVPTKKRAVKVAGRHHEDPDAREWQGGSEPDLPLTTTGPRRRAWVVPAVVAVLMAGLAGWFTLEARSTNAVVAHNSALSDVAGTGEAAKQISAALGTVFSYRYDDPAKSEQAAKEVLTGPALAQYEQLFGQVRKLAAEQRLVVTSTAVASGVKVLDGDRAALLVFLDQTGTRGDGQRSTGAAQLSVTAERVAGKWRVTGMSAA</sequence>
<dbReference type="RefSeq" id="WP_043782173.1">
    <property type="nucleotide sequence ID" value="NZ_JMQI01000041.1"/>
</dbReference>
<dbReference type="PANTHER" id="PTHR37042">
    <property type="entry name" value="OUTER MEMBRANE PROTEIN RV1973"/>
    <property type="match status" value="1"/>
</dbReference>
<dbReference type="AlphaFoldDB" id="A0A066U946"/>
<evidence type="ECO:0000256" key="3">
    <source>
        <dbReference type="SAM" id="MobiDB-lite"/>
    </source>
</evidence>
<protein>
    <submittedName>
        <fullName evidence="5">Membrane protein</fullName>
    </submittedName>
</protein>
<accession>A0A066U946</accession>